<sequence length="575" mass="65107">MLAYERSHHIPVYYAEQHFDHEKIDNGRIYTRRDGSSAAIDRLRTPLLELKNSCSPLSQKTTYFDVSHRYMQSYPGPSQRFNSEQSSQSGFEHHIMAQDSGLGIMTEENMFDGSYQVSGAHQAPYLSYHRHTGSEASDQAPQLASPFDEERTSAMRWNTHPGDIMSDGYQTAYAFTPDHHLLTPDDGQSVPQYAMSPADFTPDSLQHGNVQNAQFKMPMMRHTSASSGVPQTSNLAYATPTVEASPFQWTPQSATPEWQDATQYAQYSSNMPQVMLDYSICSSEDQGSQPPQPQQGVRTVMTMPQRGKPHLRPSLSESCVPRISSPARMRATTMGQFLQAPPYYQYANQVAAQQLPLPPLPPSVLINTPQMQRPGGIITGNQAQSHRHSRSCSNTSARRKRPSSPPPSDFSNTHMPYLVPIRQEPTFSGDLYTPRYKRRTSNGRWEGWCGYCQPGRWLDLKNSRFWEDKLRNHGICAKTKMRFAEPEKIRWVTADGSVIPEDGLGPENNDPFLEQKKREGLCGTCKTWVGMDGLRTKARDRAVGWWMHAYKVSPDYRAVKREINPFYSAMTMIRS</sequence>
<dbReference type="Proteomes" id="UP001316803">
    <property type="component" value="Unassembled WGS sequence"/>
</dbReference>
<feature type="region of interest" description="Disordered" evidence="1">
    <location>
        <begin position="370"/>
        <end position="415"/>
    </location>
</feature>
<evidence type="ECO:0000313" key="4">
    <source>
        <dbReference type="Proteomes" id="UP001316803"/>
    </source>
</evidence>
<gene>
    <name evidence="3" type="ORF">OHC33_003823</name>
</gene>
<dbReference type="PANTHER" id="PTHR28125:SF3">
    <property type="entry name" value="TRANSCRIPTION REGULATOR RUA1 C-TERMINAL DOMAIN-CONTAINING PROTEIN"/>
    <property type="match status" value="1"/>
</dbReference>
<evidence type="ECO:0000256" key="1">
    <source>
        <dbReference type="SAM" id="MobiDB-lite"/>
    </source>
</evidence>
<proteinExistence type="predicted"/>
<dbReference type="AlphaFoldDB" id="A0AAN8I6X2"/>
<evidence type="ECO:0000259" key="2">
    <source>
        <dbReference type="Pfam" id="PF14616"/>
    </source>
</evidence>
<dbReference type="PANTHER" id="PTHR28125">
    <property type="entry name" value="MEIOTIC EXPRESSION UP-REGULATED PROTEIN 26"/>
    <property type="match status" value="1"/>
</dbReference>
<organism evidence="3 4">
    <name type="scientific">Knufia fluminis</name>
    <dbReference type="NCBI Taxonomy" id="191047"/>
    <lineage>
        <taxon>Eukaryota</taxon>
        <taxon>Fungi</taxon>
        <taxon>Dikarya</taxon>
        <taxon>Ascomycota</taxon>
        <taxon>Pezizomycotina</taxon>
        <taxon>Eurotiomycetes</taxon>
        <taxon>Chaetothyriomycetidae</taxon>
        <taxon>Chaetothyriales</taxon>
        <taxon>Trichomeriaceae</taxon>
        <taxon>Knufia</taxon>
    </lineage>
</organism>
<feature type="domain" description="Transcription regulator Rua1 C-terminal" evidence="2">
    <location>
        <begin position="430"/>
        <end position="551"/>
    </location>
</feature>
<dbReference type="Pfam" id="PF14616">
    <property type="entry name" value="Rua1_C"/>
    <property type="match status" value="1"/>
</dbReference>
<keyword evidence="4" id="KW-1185">Reference proteome</keyword>
<name>A0AAN8I6X2_9EURO</name>
<reference evidence="3 4" key="1">
    <citation type="submission" date="2022-12" db="EMBL/GenBank/DDBJ databases">
        <title>Genomic features and morphological characterization of a novel Knufia sp. strain isolated from spacecraft assembly facility.</title>
        <authorList>
            <person name="Teixeira M."/>
            <person name="Chander A.M."/>
            <person name="Stajich J.E."/>
            <person name="Venkateswaran K."/>
        </authorList>
    </citation>
    <scope>NUCLEOTIDE SEQUENCE [LARGE SCALE GENOMIC DNA]</scope>
    <source>
        <strain evidence="3 4">FJI-L2-BK-P2</strain>
    </source>
</reference>
<dbReference type="InterPro" id="IPR028012">
    <property type="entry name" value="Rua1_C"/>
</dbReference>
<protein>
    <recommendedName>
        <fullName evidence="2">Transcription regulator Rua1 C-terminal domain-containing protein</fullName>
    </recommendedName>
</protein>
<dbReference type="EMBL" id="JAKLMC020000007">
    <property type="protein sequence ID" value="KAK5955144.1"/>
    <property type="molecule type" value="Genomic_DNA"/>
</dbReference>
<accession>A0AAN8I6X2</accession>
<comment type="caution">
    <text evidence="3">The sequence shown here is derived from an EMBL/GenBank/DDBJ whole genome shotgun (WGS) entry which is preliminary data.</text>
</comment>
<evidence type="ECO:0000313" key="3">
    <source>
        <dbReference type="EMBL" id="KAK5955144.1"/>
    </source>
</evidence>